<keyword evidence="1" id="KW-1133">Transmembrane helix</keyword>
<name>A0ABW1MST5_9ACTN</name>
<comment type="caution">
    <text evidence="2">The sequence shown here is derived from an EMBL/GenBank/DDBJ whole genome shotgun (WGS) entry which is preliminary data.</text>
</comment>
<dbReference type="RefSeq" id="WP_157848946.1">
    <property type="nucleotide sequence ID" value="NZ_JBHSPX010000008.1"/>
</dbReference>
<keyword evidence="3" id="KW-1185">Reference proteome</keyword>
<sequence length="46" mass="4709">MHGGLPFIGISIIVYGAIGLTALAAAGFRKLGGVGHVQRHSHRPSS</sequence>
<evidence type="ECO:0000313" key="3">
    <source>
        <dbReference type="Proteomes" id="UP001596139"/>
    </source>
</evidence>
<evidence type="ECO:0000256" key="1">
    <source>
        <dbReference type="SAM" id="Phobius"/>
    </source>
</evidence>
<proteinExistence type="predicted"/>
<keyword evidence="1" id="KW-0472">Membrane</keyword>
<protein>
    <submittedName>
        <fullName evidence="2">Uncharacterized protein</fullName>
    </submittedName>
</protein>
<organism evidence="2 3">
    <name type="scientific">Streptomyces ochraceiscleroticus</name>
    <dbReference type="NCBI Taxonomy" id="47761"/>
    <lineage>
        <taxon>Bacteria</taxon>
        <taxon>Bacillati</taxon>
        <taxon>Actinomycetota</taxon>
        <taxon>Actinomycetes</taxon>
        <taxon>Kitasatosporales</taxon>
        <taxon>Streptomycetaceae</taxon>
        <taxon>Streptomyces</taxon>
    </lineage>
</organism>
<dbReference type="EMBL" id="JBHSPX010000008">
    <property type="protein sequence ID" value="MFC6066353.1"/>
    <property type="molecule type" value="Genomic_DNA"/>
</dbReference>
<dbReference type="Proteomes" id="UP001596139">
    <property type="component" value="Unassembled WGS sequence"/>
</dbReference>
<gene>
    <name evidence="2" type="ORF">ACFP4F_27945</name>
</gene>
<accession>A0ABW1MST5</accession>
<keyword evidence="1" id="KW-0812">Transmembrane</keyword>
<feature type="transmembrane region" description="Helical" evidence="1">
    <location>
        <begin position="6"/>
        <end position="28"/>
    </location>
</feature>
<evidence type="ECO:0000313" key="2">
    <source>
        <dbReference type="EMBL" id="MFC6066353.1"/>
    </source>
</evidence>
<reference evidence="3" key="1">
    <citation type="journal article" date="2019" name="Int. J. Syst. Evol. Microbiol.">
        <title>The Global Catalogue of Microorganisms (GCM) 10K type strain sequencing project: providing services to taxonomists for standard genome sequencing and annotation.</title>
        <authorList>
            <consortium name="The Broad Institute Genomics Platform"/>
            <consortium name="The Broad Institute Genome Sequencing Center for Infectious Disease"/>
            <person name="Wu L."/>
            <person name="Ma J."/>
        </authorList>
    </citation>
    <scope>NUCLEOTIDE SEQUENCE [LARGE SCALE GENOMIC DNA]</scope>
    <source>
        <strain evidence="3">CGMCC 1.15180</strain>
    </source>
</reference>